<feature type="compositionally biased region" description="Basic and acidic residues" evidence="1">
    <location>
        <begin position="720"/>
        <end position="738"/>
    </location>
</feature>
<dbReference type="Pfam" id="PF09133">
    <property type="entry name" value="SANTA"/>
    <property type="match status" value="1"/>
</dbReference>
<keyword evidence="5" id="KW-1185">Reference proteome</keyword>
<feature type="domain" description="Myb-like" evidence="2">
    <location>
        <begin position="790"/>
        <end position="837"/>
    </location>
</feature>
<dbReference type="OrthoDB" id="118550at2759"/>
<dbReference type="Gene3D" id="1.10.10.60">
    <property type="entry name" value="Homeodomain-like"/>
    <property type="match status" value="1"/>
</dbReference>
<feature type="compositionally biased region" description="Polar residues" evidence="1">
    <location>
        <begin position="617"/>
        <end position="636"/>
    </location>
</feature>
<name>A0A8C5PJP9_9ANUR</name>
<dbReference type="PROSITE" id="PS50090">
    <property type="entry name" value="MYB_LIKE"/>
    <property type="match status" value="1"/>
</dbReference>
<feature type="compositionally biased region" description="Polar residues" evidence="1">
    <location>
        <begin position="739"/>
        <end position="756"/>
    </location>
</feature>
<feature type="compositionally biased region" description="Basic residues" evidence="1">
    <location>
        <begin position="686"/>
        <end position="703"/>
    </location>
</feature>
<accession>A0A8C5PJP9</accession>
<evidence type="ECO:0000259" key="2">
    <source>
        <dbReference type="PROSITE" id="PS50090"/>
    </source>
</evidence>
<feature type="region of interest" description="Disordered" evidence="1">
    <location>
        <begin position="617"/>
        <end position="648"/>
    </location>
</feature>
<dbReference type="PANTHER" id="PTHR16124:SF3">
    <property type="entry name" value="MIS18-BINDING PROTEIN 1"/>
    <property type="match status" value="1"/>
</dbReference>
<feature type="compositionally biased region" description="Low complexity" evidence="1">
    <location>
        <begin position="763"/>
        <end position="776"/>
    </location>
</feature>
<dbReference type="PANTHER" id="PTHR16124">
    <property type="entry name" value="MIS18-BINDING PROTEIN 1"/>
    <property type="match status" value="1"/>
</dbReference>
<evidence type="ECO:0000313" key="5">
    <source>
        <dbReference type="Proteomes" id="UP000694569"/>
    </source>
</evidence>
<dbReference type="Ensembl" id="ENSLLET00000024760.1">
    <property type="protein sequence ID" value="ENSLLEP00000023847.1"/>
    <property type="gene ID" value="ENSLLEG00000015158.1"/>
</dbReference>
<evidence type="ECO:0000259" key="3">
    <source>
        <dbReference type="PROSITE" id="PS51294"/>
    </source>
</evidence>
<dbReference type="CDD" id="cd00167">
    <property type="entry name" value="SANT"/>
    <property type="match status" value="1"/>
</dbReference>
<feature type="region of interest" description="Disordered" evidence="1">
    <location>
        <begin position="380"/>
        <end position="494"/>
    </location>
</feature>
<sequence length="1030" mass="114205">MTSSHLQTLSSVHSVPMCLIPSGFPLRSLQELCNESNLQTDMLVSSIACHERLGKAIKASLGFISPRSSRALPAKTLQQMMSSRAQETNYDVLLSPYSKMFTSDARRDPSTHSDVRKQSPMKQFYSMKRTPVKKPGPVIRLDAQNAVAGEENPVFNLNVTHTTGPCNAQDVSYAGAEATLSSDLPCQDASMEKNGNEASDEISQNELTEDTASSTVRKPPSSRVQKSNVSAADAMLTELDRCRILNSPPVHIQRKQVSKEKKADVAVSGSDANTRNPKPVVVLFDWVVDSLPDGGMCVDGWRKDSIDGRWHSSVIVKHLGCNLVETLSGQIYELKGGADLESMKQAGYPSDFIQKFKAGFPADWKTLSIFFKEESQNKKAKNAQKRTVSATRSKSIRQSAKTLDSSSSRKEELNARCRRGNVRSLLEPGSQLQSPEPANCGEPDLSPGIENTTYTLSDRSSRQVSLQSPAEDKKAEESSPSLQSSHSCSGKVSRSGRTIKPVLKFWCGERLVTNNNLEVTIQEGSVNQLYQDPVESLRSRFQSKANNTTRTPAKAPTKVKSKIGPESESESSASARDSRSDSVAKKCKRNLPQVMVTPLTKPLLMAKCRSYNLRYQSSERSNSESVDLLTSASPSHSPKHTGVRKTARRACKRQLGVFSSSDESVTNASSSSEEFLMDTEAVATRSHGKSKNKTMAVKRHLQKPARLSVRGTRYNIGRLAKAEDRRLGKKSGQVDKGQKSSYSRRPCRNTASSGDPSDSEYFSGGRSSPRPRYSSGEQEPSCSWHSTDRKWTKQEIQRLYKAVATLDKKGKRSWVEVAKSVQTRTATACRTYYTQQDRTDRKEEQPKNKQNKKDVLDLNDLKITAKVGTLKRKKQMRALLDHLPKDDCDNLFSSTPYRNKGVKLPSMNMSSDDVNFNLKECDPTTPTSSEFLIDSTPHSDFLSPGMLKPVDRSEADLFVYRFQKTNRNRLLGGERLKKQQAGPSQTPVSHRTTTSRKDGPNTNLSELFLSGEADSTDDEEDHDYYFDSTP</sequence>
<feature type="region of interest" description="Disordered" evidence="1">
    <location>
        <begin position="542"/>
        <end position="586"/>
    </location>
</feature>
<evidence type="ECO:0000256" key="1">
    <source>
        <dbReference type="SAM" id="MobiDB-lite"/>
    </source>
</evidence>
<feature type="compositionally biased region" description="Polar residues" evidence="1">
    <location>
        <begin position="542"/>
        <end position="551"/>
    </location>
</feature>
<dbReference type="SMART" id="SM00717">
    <property type="entry name" value="SANT"/>
    <property type="match status" value="1"/>
</dbReference>
<feature type="region of interest" description="Disordered" evidence="1">
    <location>
        <begin position="973"/>
        <end position="1030"/>
    </location>
</feature>
<dbReference type="GeneTree" id="ENSGT00390000007395"/>
<feature type="region of interest" description="Disordered" evidence="1">
    <location>
        <begin position="682"/>
        <end position="788"/>
    </location>
</feature>
<dbReference type="SUPFAM" id="SSF46689">
    <property type="entry name" value="Homeodomain-like"/>
    <property type="match status" value="1"/>
</dbReference>
<feature type="compositionally biased region" description="Basic and acidic residues" evidence="1">
    <location>
        <begin position="837"/>
        <end position="853"/>
    </location>
</feature>
<dbReference type="InterPro" id="IPR009057">
    <property type="entry name" value="Homeodomain-like_sf"/>
</dbReference>
<feature type="compositionally biased region" description="Polar residues" evidence="1">
    <location>
        <begin position="385"/>
        <end position="406"/>
    </location>
</feature>
<dbReference type="InterPro" id="IPR039110">
    <property type="entry name" value="KNL2-like"/>
</dbReference>
<dbReference type="InterPro" id="IPR017930">
    <property type="entry name" value="Myb_dom"/>
</dbReference>
<feature type="compositionally biased region" description="Polar residues" evidence="1">
    <location>
        <begin position="981"/>
        <end position="992"/>
    </location>
</feature>
<evidence type="ECO:0000313" key="4">
    <source>
        <dbReference type="Ensembl" id="ENSLLEP00000023847.1"/>
    </source>
</evidence>
<feature type="region of interest" description="Disordered" evidence="1">
    <location>
        <begin position="834"/>
        <end position="853"/>
    </location>
</feature>
<organism evidence="4 5">
    <name type="scientific">Leptobrachium leishanense</name>
    <name type="common">Leishan spiny toad</name>
    <dbReference type="NCBI Taxonomy" id="445787"/>
    <lineage>
        <taxon>Eukaryota</taxon>
        <taxon>Metazoa</taxon>
        <taxon>Chordata</taxon>
        <taxon>Craniata</taxon>
        <taxon>Vertebrata</taxon>
        <taxon>Euteleostomi</taxon>
        <taxon>Amphibia</taxon>
        <taxon>Batrachia</taxon>
        <taxon>Anura</taxon>
        <taxon>Pelobatoidea</taxon>
        <taxon>Megophryidae</taxon>
        <taxon>Leptobrachium</taxon>
    </lineage>
</organism>
<protein>
    <submittedName>
        <fullName evidence="4">Uncharacterized protein</fullName>
    </submittedName>
</protein>
<feature type="compositionally biased region" description="Low complexity" evidence="1">
    <location>
        <begin position="478"/>
        <end position="489"/>
    </location>
</feature>
<dbReference type="AlphaFoldDB" id="A0A8C5PJP9"/>
<dbReference type="Proteomes" id="UP000694569">
    <property type="component" value="Unplaced"/>
</dbReference>
<dbReference type="GO" id="GO:0000775">
    <property type="term" value="C:chromosome, centromeric region"/>
    <property type="evidence" value="ECO:0007669"/>
    <property type="project" value="TreeGrafter"/>
</dbReference>
<reference evidence="4" key="2">
    <citation type="submission" date="2025-09" db="UniProtKB">
        <authorList>
            <consortium name="Ensembl"/>
        </authorList>
    </citation>
    <scope>IDENTIFICATION</scope>
</reference>
<dbReference type="PROSITE" id="PS51294">
    <property type="entry name" value="HTH_MYB"/>
    <property type="match status" value="1"/>
</dbReference>
<proteinExistence type="predicted"/>
<dbReference type="Pfam" id="PF00249">
    <property type="entry name" value="Myb_DNA-binding"/>
    <property type="match status" value="1"/>
</dbReference>
<dbReference type="InterPro" id="IPR001005">
    <property type="entry name" value="SANT/Myb"/>
</dbReference>
<dbReference type="InterPro" id="IPR015216">
    <property type="entry name" value="SANTA"/>
</dbReference>
<feature type="compositionally biased region" description="Polar residues" evidence="1">
    <location>
        <begin position="449"/>
        <end position="468"/>
    </location>
</feature>
<feature type="region of interest" description="Disordered" evidence="1">
    <location>
        <begin position="186"/>
        <end position="229"/>
    </location>
</feature>
<reference evidence="4" key="1">
    <citation type="submission" date="2025-08" db="UniProtKB">
        <authorList>
            <consortium name="Ensembl"/>
        </authorList>
    </citation>
    <scope>IDENTIFICATION</scope>
</reference>
<feature type="compositionally biased region" description="Polar residues" evidence="1">
    <location>
        <begin position="201"/>
        <end position="229"/>
    </location>
</feature>
<feature type="domain" description="HTH myb-type" evidence="3">
    <location>
        <begin position="789"/>
        <end position="841"/>
    </location>
</feature>
<feature type="compositionally biased region" description="Basic residues" evidence="1">
    <location>
        <begin position="637"/>
        <end position="648"/>
    </location>
</feature>